<organism evidence="1 2">
    <name type="scientific">Deinococcus aerius</name>
    <dbReference type="NCBI Taxonomy" id="200253"/>
    <lineage>
        <taxon>Bacteria</taxon>
        <taxon>Thermotogati</taxon>
        <taxon>Deinococcota</taxon>
        <taxon>Deinococci</taxon>
        <taxon>Deinococcales</taxon>
        <taxon>Deinococcaceae</taxon>
        <taxon>Deinococcus</taxon>
    </lineage>
</organism>
<dbReference type="AlphaFoldDB" id="A0A2I9D337"/>
<comment type="caution">
    <text evidence="1">The sequence shown here is derived from an EMBL/GenBank/DDBJ whole genome shotgun (WGS) entry which is preliminary data.</text>
</comment>
<keyword evidence="2" id="KW-1185">Reference proteome</keyword>
<proteinExistence type="predicted"/>
<protein>
    <submittedName>
        <fullName evidence="1">Uncharacterized protein</fullName>
    </submittedName>
</protein>
<dbReference type="Proteomes" id="UP000236569">
    <property type="component" value="Unassembled WGS sequence"/>
</dbReference>
<evidence type="ECO:0000313" key="2">
    <source>
        <dbReference type="Proteomes" id="UP000236569"/>
    </source>
</evidence>
<evidence type="ECO:0000313" key="1">
    <source>
        <dbReference type="EMBL" id="GBF04570.1"/>
    </source>
</evidence>
<accession>A0A2I9D337</accession>
<sequence length="136" mass="14539">MTVLPLSPPPHAHNQQTFETCIALTLQIVATLEFAPVLGRDRPTREMILAFAVQAERHAGMLAVLAGFPDTDVQAAGHHWYVNLSAQRDEPVQVAYHALHAAAYLGLDGGATTGTLLAAVAHALRVLAEREGTLTN</sequence>
<dbReference type="RefSeq" id="WP_103128074.1">
    <property type="nucleotide sequence ID" value="NZ_BFAG01000002.1"/>
</dbReference>
<name>A0A2I9D337_9DEIO</name>
<dbReference type="EMBL" id="BFAG01000002">
    <property type="protein sequence ID" value="GBF04570.1"/>
    <property type="molecule type" value="Genomic_DNA"/>
</dbReference>
<dbReference type="OrthoDB" id="72415at2"/>
<reference evidence="2" key="1">
    <citation type="submission" date="2018-01" db="EMBL/GenBank/DDBJ databases">
        <title>Draft Genome Sequence of the Radioresistant Bacterium Deinococcus aerius TR0125, Isolated from the Higher Atmosphere above Japan.</title>
        <authorList>
            <person name="Satoh K."/>
            <person name="Arai H."/>
            <person name="Sanzen T."/>
            <person name="Kawaguchi Y."/>
            <person name="Hayashi H."/>
            <person name="Yokobori S."/>
            <person name="Yamagishi A."/>
            <person name="Oono Y."/>
            <person name="Narumi I."/>
        </authorList>
    </citation>
    <scope>NUCLEOTIDE SEQUENCE [LARGE SCALE GENOMIC DNA]</scope>
    <source>
        <strain evidence="2">TR0125</strain>
    </source>
</reference>
<gene>
    <name evidence="1" type="ORF">DAERI_020167</name>
</gene>